<gene>
    <name evidence="2" type="ORF">CDEST_10616</name>
</gene>
<feature type="region of interest" description="Disordered" evidence="1">
    <location>
        <begin position="1"/>
        <end position="20"/>
    </location>
</feature>
<evidence type="ECO:0000313" key="3">
    <source>
        <dbReference type="Proteomes" id="UP001322277"/>
    </source>
</evidence>
<dbReference type="EMBL" id="CP137311">
    <property type="protein sequence ID" value="WQF85602.1"/>
    <property type="molecule type" value="Genomic_DNA"/>
</dbReference>
<organism evidence="2 3">
    <name type="scientific">Colletotrichum destructivum</name>
    <dbReference type="NCBI Taxonomy" id="34406"/>
    <lineage>
        <taxon>Eukaryota</taxon>
        <taxon>Fungi</taxon>
        <taxon>Dikarya</taxon>
        <taxon>Ascomycota</taxon>
        <taxon>Pezizomycotina</taxon>
        <taxon>Sordariomycetes</taxon>
        <taxon>Hypocreomycetidae</taxon>
        <taxon>Glomerellales</taxon>
        <taxon>Glomerellaceae</taxon>
        <taxon>Colletotrichum</taxon>
        <taxon>Colletotrichum destructivum species complex</taxon>
    </lineage>
</organism>
<keyword evidence="3" id="KW-1185">Reference proteome</keyword>
<dbReference type="GeneID" id="87947116"/>
<protein>
    <submittedName>
        <fullName evidence="2">Uncharacterized protein</fullName>
    </submittedName>
</protein>
<name>A0AAX4IQW3_9PEZI</name>
<dbReference type="KEGG" id="cdet:87947116"/>
<dbReference type="AlphaFoldDB" id="A0AAX4IQW3"/>
<accession>A0AAX4IQW3</accession>
<dbReference type="Proteomes" id="UP001322277">
    <property type="component" value="Chromosome 7"/>
</dbReference>
<dbReference type="RefSeq" id="XP_062782823.1">
    <property type="nucleotide sequence ID" value="XM_062926772.1"/>
</dbReference>
<proteinExistence type="predicted"/>
<evidence type="ECO:0000313" key="2">
    <source>
        <dbReference type="EMBL" id="WQF85602.1"/>
    </source>
</evidence>
<evidence type="ECO:0000256" key="1">
    <source>
        <dbReference type="SAM" id="MobiDB-lite"/>
    </source>
</evidence>
<reference evidence="3" key="1">
    <citation type="journal article" date="2023" name="bioRxiv">
        <title>Complete genome of the Medicago anthracnose fungus, Colletotrichum destructivum, reveals a mini-chromosome-like region within a core chromosome.</title>
        <authorList>
            <person name="Lapalu N."/>
            <person name="Simon A."/>
            <person name="Lu A."/>
            <person name="Plaumann P.-L."/>
            <person name="Amselem J."/>
            <person name="Pigne S."/>
            <person name="Auger A."/>
            <person name="Koch C."/>
            <person name="Dallery J.-F."/>
            <person name="O'Connell R.J."/>
        </authorList>
    </citation>
    <scope>NUCLEOTIDE SEQUENCE [LARGE SCALE GENOMIC DNA]</scope>
    <source>
        <strain evidence="3">CBS 520.97</strain>
    </source>
</reference>
<sequence>MGGNSTYSETDGEASHPLTPLFIRNEPSTAWLLQRPRPAHSRWRKKHRRRLLFVISQSCASG</sequence>